<dbReference type="Proteomes" id="UP001253595">
    <property type="component" value="Unassembled WGS sequence"/>
</dbReference>
<reference evidence="2 3" key="1">
    <citation type="submission" date="2023-07" db="EMBL/GenBank/DDBJ databases">
        <title>Sorghum-associated microbial communities from plants grown in Nebraska, USA.</title>
        <authorList>
            <person name="Schachtman D."/>
        </authorList>
    </citation>
    <scope>NUCLEOTIDE SEQUENCE [LARGE SCALE GENOMIC DNA]</scope>
    <source>
        <strain evidence="2 3">BE190</strain>
    </source>
</reference>
<feature type="domain" description="ABC-type transport auxiliary lipoprotein component" evidence="1">
    <location>
        <begin position="30"/>
        <end position="185"/>
    </location>
</feature>
<proteinExistence type="predicted"/>
<dbReference type="PROSITE" id="PS51257">
    <property type="entry name" value="PROKAR_LIPOPROTEIN"/>
    <property type="match status" value="1"/>
</dbReference>
<dbReference type="Pfam" id="PF03886">
    <property type="entry name" value="ABC_trans_aux"/>
    <property type="match status" value="1"/>
</dbReference>
<organism evidence="2 3">
    <name type="scientific">Cellvibrio fibrivorans</name>
    <dbReference type="NCBI Taxonomy" id="126350"/>
    <lineage>
        <taxon>Bacteria</taxon>
        <taxon>Pseudomonadati</taxon>
        <taxon>Pseudomonadota</taxon>
        <taxon>Gammaproteobacteria</taxon>
        <taxon>Cellvibrionales</taxon>
        <taxon>Cellvibrionaceae</taxon>
        <taxon>Cellvibrio</taxon>
    </lineage>
</organism>
<keyword evidence="2" id="KW-0449">Lipoprotein</keyword>
<dbReference type="InterPro" id="IPR005586">
    <property type="entry name" value="ABC_trans_aux"/>
</dbReference>
<accession>A0ABU1UXR5</accession>
<dbReference type="SUPFAM" id="SSF159594">
    <property type="entry name" value="XCC0632-like"/>
    <property type="match status" value="1"/>
</dbReference>
<evidence type="ECO:0000313" key="3">
    <source>
        <dbReference type="Proteomes" id="UP001253595"/>
    </source>
</evidence>
<evidence type="ECO:0000313" key="2">
    <source>
        <dbReference type="EMBL" id="MDR7089989.1"/>
    </source>
</evidence>
<dbReference type="EMBL" id="JAVDVX010000003">
    <property type="protein sequence ID" value="MDR7089989.1"/>
    <property type="molecule type" value="Genomic_DNA"/>
</dbReference>
<dbReference type="Gene3D" id="3.40.50.10610">
    <property type="entry name" value="ABC-type transport auxiliary lipoprotein component"/>
    <property type="match status" value="1"/>
</dbReference>
<name>A0ABU1UXR5_9GAMM</name>
<protein>
    <submittedName>
        <fullName evidence="2">Lipoprotein YmbA</fullName>
    </submittedName>
</protein>
<dbReference type="RefSeq" id="WP_310071932.1">
    <property type="nucleotide sequence ID" value="NZ_JAVDVX010000003.1"/>
</dbReference>
<sequence length="193" mass="21561">MNKTMRVFIILCLVGSLITGCQQSPRKQYYLLSATPTANHGIEITRTLGLGPIDVADYLHNSQITTNRNANHLLTTDNAYWGEPLQKGIMRVLTVNLMNHQPDTIIEAFPWRSDSMPKFSLRLSIYDLQLINGEALINASWKLINNETKAVLTQQHFVRNKPSGDSPAQIAGIYSKLLVELAGEMNKAIALQN</sequence>
<gene>
    <name evidence="2" type="ORF">J2X05_002011</name>
</gene>
<comment type="caution">
    <text evidence="2">The sequence shown here is derived from an EMBL/GenBank/DDBJ whole genome shotgun (WGS) entry which is preliminary data.</text>
</comment>
<keyword evidence="3" id="KW-1185">Reference proteome</keyword>
<evidence type="ECO:0000259" key="1">
    <source>
        <dbReference type="Pfam" id="PF03886"/>
    </source>
</evidence>